<feature type="transmembrane region" description="Helical" evidence="15">
    <location>
        <begin position="108"/>
        <end position="128"/>
    </location>
</feature>
<evidence type="ECO:0000256" key="10">
    <source>
        <dbReference type="ARBA" id="ARBA00044662"/>
    </source>
</evidence>
<evidence type="ECO:0000313" key="18">
    <source>
        <dbReference type="Proteomes" id="UP001230188"/>
    </source>
</evidence>
<dbReference type="InterPro" id="IPR003663">
    <property type="entry name" value="Sugar/inositol_transpt"/>
</dbReference>
<feature type="transmembrane region" description="Helical" evidence="15">
    <location>
        <begin position="329"/>
        <end position="350"/>
    </location>
</feature>
<feature type="transmembrane region" description="Helical" evidence="15">
    <location>
        <begin position="140"/>
        <end position="161"/>
    </location>
</feature>
<evidence type="ECO:0000256" key="3">
    <source>
        <dbReference type="ARBA" id="ARBA00022448"/>
    </source>
</evidence>
<evidence type="ECO:0000256" key="1">
    <source>
        <dbReference type="ARBA" id="ARBA00004141"/>
    </source>
</evidence>
<comment type="catalytic activity">
    <reaction evidence="7">
        <text>D-galactose(in) = D-galactose(out)</text>
        <dbReference type="Rhea" id="RHEA:34915"/>
        <dbReference type="ChEBI" id="CHEBI:4139"/>
    </reaction>
    <physiologicalReaction direction="right-to-left" evidence="7">
        <dbReference type="Rhea" id="RHEA:34917"/>
    </physiologicalReaction>
</comment>
<evidence type="ECO:0000256" key="13">
    <source>
        <dbReference type="ARBA" id="ARBA00044780"/>
    </source>
</evidence>
<dbReference type="Proteomes" id="UP001230188">
    <property type="component" value="Unassembled WGS sequence"/>
</dbReference>
<dbReference type="InterPro" id="IPR005828">
    <property type="entry name" value="MFS_sugar_transport-like"/>
</dbReference>
<keyword evidence="18" id="KW-1185">Reference proteome</keyword>
<comment type="caution">
    <text evidence="17">The sequence shown here is derived from an EMBL/GenBank/DDBJ whole genome shotgun (WGS) entry which is preliminary data.</text>
</comment>
<feature type="compositionally biased region" description="Low complexity" evidence="14">
    <location>
        <begin position="469"/>
        <end position="486"/>
    </location>
</feature>
<feature type="region of interest" description="Disordered" evidence="14">
    <location>
        <begin position="469"/>
        <end position="555"/>
    </location>
</feature>
<protein>
    <recommendedName>
        <fullName evidence="13">Hexose transporter 1</fullName>
    </recommendedName>
</protein>
<gene>
    <name evidence="17" type="ORF">CTAYLR_002018</name>
</gene>
<feature type="transmembrane region" description="Helical" evidence="15">
    <location>
        <begin position="362"/>
        <end position="386"/>
    </location>
</feature>
<dbReference type="InterPro" id="IPR036259">
    <property type="entry name" value="MFS_trans_sf"/>
</dbReference>
<dbReference type="GO" id="GO:0016020">
    <property type="term" value="C:membrane"/>
    <property type="evidence" value="ECO:0007669"/>
    <property type="project" value="UniProtKB-SubCell"/>
</dbReference>
<evidence type="ECO:0000256" key="6">
    <source>
        <dbReference type="ARBA" id="ARBA00023136"/>
    </source>
</evidence>
<evidence type="ECO:0000256" key="11">
    <source>
        <dbReference type="ARBA" id="ARBA00044668"/>
    </source>
</evidence>
<keyword evidence="3" id="KW-0813">Transport</keyword>
<dbReference type="PROSITE" id="PS50850">
    <property type="entry name" value="MFS"/>
    <property type="match status" value="1"/>
</dbReference>
<evidence type="ECO:0000256" key="5">
    <source>
        <dbReference type="ARBA" id="ARBA00022989"/>
    </source>
</evidence>
<evidence type="ECO:0000256" key="8">
    <source>
        <dbReference type="ARBA" id="ARBA00044648"/>
    </source>
</evidence>
<evidence type="ECO:0000256" key="9">
    <source>
        <dbReference type="ARBA" id="ARBA00044656"/>
    </source>
</evidence>
<comment type="subcellular location">
    <subcellularLocation>
        <location evidence="1">Membrane</location>
        <topology evidence="1">Multi-pass membrane protein</topology>
    </subcellularLocation>
</comment>
<feature type="region of interest" description="Disordered" evidence="14">
    <location>
        <begin position="430"/>
        <end position="449"/>
    </location>
</feature>
<dbReference type="GO" id="GO:0022857">
    <property type="term" value="F:transmembrane transporter activity"/>
    <property type="evidence" value="ECO:0007669"/>
    <property type="project" value="InterPro"/>
</dbReference>
<feature type="transmembrane region" description="Helical" evidence="15">
    <location>
        <begin position="392"/>
        <end position="411"/>
    </location>
</feature>
<dbReference type="InterPro" id="IPR020846">
    <property type="entry name" value="MFS_dom"/>
</dbReference>
<feature type="transmembrane region" description="Helical" evidence="15">
    <location>
        <begin position="54"/>
        <end position="74"/>
    </location>
</feature>
<feature type="compositionally biased region" description="Acidic residues" evidence="14">
    <location>
        <begin position="512"/>
        <end position="530"/>
    </location>
</feature>
<evidence type="ECO:0000259" key="16">
    <source>
        <dbReference type="PROSITE" id="PS50850"/>
    </source>
</evidence>
<comment type="catalytic activity">
    <reaction evidence="12">
        <text>D-fructose(out) = D-fructose(in)</text>
        <dbReference type="Rhea" id="RHEA:60372"/>
        <dbReference type="ChEBI" id="CHEBI:37721"/>
    </reaction>
    <physiologicalReaction direction="left-to-right" evidence="12">
        <dbReference type="Rhea" id="RHEA:60373"/>
    </physiologicalReaction>
</comment>
<sequence>MNARSSPRVGLYVYALTSIAALNSMNLGFDIGVFPDAALRVQEEWGLSDAQLETLVGVLELAAICGAASAHVVNDRKGRRATFVASCCAFILGVGGMCFSTSYGELFAFRVCTGIGVGVGFSVDPVYIAEIAPPHHRGELVTWSEVAVNLGIVTGFVAAYALGSWRLMLACGLPAPCLLTALTLTVMPESPKWLMAHGRLEEAKRVLERLRLEQPPSAEPQGSWRDLWRAKRALGLALFVAVSQQVMAEQVLLYYQPQILRAMNLPRARIFAARLAMGLLKTICAVISGRCLDSRGRRVLLLIGIAAMGASLSGIALCFALDAQVGVVVLIWLYMCAFSLGIGPICWLYASEILPFQCRAKGMALATCANKLTSFVISSTFLTWAHAMPGTFSGYFAVFAVVAVVVWLLVLRHLPETKNKSLDEIQSEFSYSSRPADDDDDPEPTFNPVATTKYSQLEMVALPETTTTAAAVADEGGRATRSSSSSSREKEEEDDEEEGSSHPRRGKKKAEDIDELHDNVDDDDDDDDDDGAHTTDATPLECPSPRRRKKLAVGC</sequence>
<comment type="catalytic activity">
    <reaction evidence="11">
        <text>D-glucosamine(out) = D-glucosamine(in)</text>
        <dbReference type="Rhea" id="RHEA:78423"/>
        <dbReference type="ChEBI" id="CHEBI:58723"/>
    </reaction>
    <physiologicalReaction direction="left-to-right" evidence="11">
        <dbReference type="Rhea" id="RHEA:78424"/>
    </physiologicalReaction>
</comment>
<feature type="domain" description="Major facilitator superfamily (MFS) profile" evidence="16">
    <location>
        <begin position="16"/>
        <end position="418"/>
    </location>
</feature>
<dbReference type="PANTHER" id="PTHR48020:SF49">
    <property type="entry name" value="SUGAR TRANSPORTER"/>
    <property type="match status" value="1"/>
</dbReference>
<evidence type="ECO:0000256" key="4">
    <source>
        <dbReference type="ARBA" id="ARBA00022692"/>
    </source>
</evidence>
<keyword evidence="6 15" id="KW-0472">Membrane</keyword>
<dbReference type="InterPro" id="IPR050814">
    <property type="entry name" value="Myo-inositol_Transporter"/>
</dbReference>
<feature type="transmembrane region" description="Helical" evidence="15">
    <location>
        <begin position="233"/>
        <end position="256"/>
    </location>
</feature>
<organism evidence="17 18">
    <name type="scientific">Chrysophaeum taylorii</name>
    <dbReference type="NCBI Taxonomy" id="2483200"/>
    <lineage>
        <taxon>Eukaryota</taxon>
        <taxon>Sar</taxon>
        <taxon>Stramenopiles</taxon>
        <taxon>Ochrophyta</taxon>
        <taxon>Pelagophyceae</taxon>
        <taxon>Pelagomonadales</taxon>
        <taxon>Pelagomonadaceae</taxon>
        <taxon>Chrysophaeum</taxon>
    </lineage>
</organism>
<comment type="catalytic activity">
    <reaction evidence="10">
        <text>D-mannose(out) = D-mannose(in)</text>
        <dbReference type="Rhea" id="RHEA:78391"/>
        <dbReference type="ChEBI" id="CHEBI:4208"/>
    </reaction>
    <physiologicalReaction direction="left-to-right" evidence="10">
        <dbReference type="Rhea" id="RHEA:78392"/>
    </physiologicalReaction>
</comment>
<comment type="catalytic activity">
    <reaction evidence="9">
        <text>D-xylose(out) = D-xylose(in)</text>
        <dbReference type="Rhea" id="RHEA:78427"/>
        <dbReference type="ChEBI" id="CHEBI:53455"/>
    </reaction>
    <physiologicalReaction direction="left-to-right" evidence="9">
        <dbReference type="Rhea" id="RHEA:78428"/>
    </physiologicalReaction>
</comment>
<proteinExistence type="predicted"/>
<evidence type="ECO:0000256" key="7">
    <source>
        <dbReference type="ARBA" id="ARBA00044637"/>
    </source>
</evidence>
<feature type="transmembrane region" description="Helical" evidence="15">
    <location>
        <begin position="299"/>
        <end position="323"/>
    </location>
</feature>
<accession>A0AAD7U8P2</accession>
<dbReference type="SUPFAM" id="SSF103473">
    <property type="entry name" value="MFS general substrate transporter"/>
    <property type="match status" value="1"/>
</dbReference>
<dbReference type="EMBL" id="JAQMWT010000526">
    <property type="protein sequence ID" value="KAJ8600261.1"/>
    <property type="molecule type" value="Genomic_DNA"/>
</dbReference>
<dbReference type="PRINTS" id="PR00171">
    <property type="entry name" value="SUGRTRNSPORT"/>
</dbReference>
<evidence type="ECO:0000256" key="14">
    <source>
        <dbReference type="SAM" id="MobiDB-lite"/>
    </source>
</evidence>
<feature type="transmembrane region" description="Helical" evidence="15">
    <location>
        <begin position="268"/>
        <end position="287"/>
    </location>
</feature>
<name>A0AAD7U8P2_9STRA</name>
<evidence type="ECO:0000256" key="12">
    <source>
        <dbReference type="ARBA" id="ARBA00044710"/>
    </source>
</evidence>
<dbReference type="AlphaFoldDB" id="A0AAD7U8P2"/>
<evidence type="ECO:0000313" key="17">
    <source>
        <dbReference type="EMBL" id="KAJ8600261.1"/>
    </source>
</evidence>
<evidence type="ECO:0000256" key="15">
    <source>
        <dbReference type="SAM" id="Phobius"/>
    </source>
</evidence>
<comment type="subunit">
    <text evidence="2">Homodimer.</text>
</comment>
<keyword evidence="5 15" id="KW-1133">Transmembrane helix</keyword>
<feature type="transmembrane region" description="Helical" evidence="15">
    <location>
        <begin position="12"/>
        <end position="34"/>
    </location>
</feature>
<comment type="catalytic activity">
    <reaction evidence="8">
        <text>D-glucose(out) = D-glucose(in)</text>
        <dbReference type="Rhea" id="RHEA:60376"/>
        <dbReference type="ChEBI" id="CHEBI:4167"/>
    </reaction>
    <physiologicalReaction direction="left-to-right" evidence="8">
        <dbReference type="Rhea" id="RHEA:60377"/>
    </physiologicalReaction>
</comment>
<evidence type="ECO:0000256" key="2">
    <source>
        <dbReference type="ARBA" id="ARBA00011738"/>
    </source>
</evidence>
<dbReference type="Gene3D" id="1.20.1250.20">
    <property type="entry name" value="MFS general substrate transporter like domains"/>
    <property type="match status" value="2"/>
</dbReference>
<dbReference type="Pfam" id="PF00083">
    <property type="entry name" value="Sugar_tr"/>
    <property type="match status" value="1"/>
</dbReference>
<dbReference type="PANTHER" id="PTHR48020">
    <property type="entry name" value="PROTON MYO-INOSITOL COTRANSPORTER"/>
    <property type="match status" value="1"/>
</dbReference>
<reference evidence="17" key="1">
    <citation type="submission" date="2023-01" db="EMBL/GenBank/DDBJ databases">
        <title>Metagenome sequencing of chrysophaentin producing Chrysophaeum taylorii.</title>
        <authorList>
            <person name="Davison J."/>
            <person name="Bewley C."/>
        </authorList>
    </citation>
    <scope>NUCLEOTIDE SEQUENCE</scope>
    <source>
        <strain evidence="17">NIES-1699</strain>
    </source>
</reference>
<keyword evidence="4 15" id="KW-0812">Transmembrane</keyword>
<feature type="compositionally biased region" description="Basic residues" evidence="14">
    <location>
        <begin position="545"/>
        <end position="555"/>
    </location>
</feature>